<gene>
    <name evidence="4" type="ORF">RHS03_02260</name>
</gene>
<feature type="region of interest" description="Disordered" evidence="1">
    <location>
        <begin position="1004"/>
        <end position="1024"/>
    </location>
</feature>
<feature type="compositionally biased region" description="Low complexity" evidence="1">
    <location>
        <begin position="845"/>
        <end position="859"/>
    </location>
</feature>
<feature type="region of interest" description="Disordered" evidence="1">
    <location>
        <begin position="1107"/>
        <end position="1148"/>
    </location>
</feature>
<reference evidence="4" key="1">
    <citation type="submission" date="2020-09" db="EMBL/GenBank/DDBJ databases">
        <title>Comparative genome analyses of four rice-infecting Rhizoctonia solani isolates reveal extensive enrichment of homogalacturonan modification genes.</title>
        <authorList>
            <person name="Lee D.-Y."/>
            <person name="Jeon J."/>
            <person name="Kim K.-T."/>
            <person name="Cheong K."/>
            <person name="Song H."/>
            <person name="Choi G."/>
            <person name="Ko J."/>
            <person name="Opiyo S.O."/>
            <person name="Zuo S."/>
            <person name="Madhav S."/>
            <person name="Lee Y.-H."/>
            <person name="Wang G.-L."/>
        </authorList>
    </citation>
    <scope>NUCLEOTIDE SEQUENCE</scope>
    <source>
        <strain evidence="4">AG1-IA WGL</strain>
    </source>
</reference>
<dbReference type="PANTHER" id="PTHR43481:SF4">
    <property type="entry name" value="GLYCEROL-1-PHOSPHATE PHOSPHOHYDROLASE 1-RELATED"/>
    <property type="match status" value="1"/>
</dbReference>
<protein>
    <recommendedName>
        <fullName evidence="3">HNH nuclease domain-containing protein</fullName>
    </recommendedName>
</protein>
<evidence type="ECO:0000259" key="3">
    <source>
        <dbReference type="Pfam" id="PF13391"/>
    </source>
</evidence>
<dbReference type="InterPro" id="IPR036412">
    <property type="entry name" value="HAD-like_sf"/>
</dbReference>
<dbReference type="PANTHER" id="PTHR43481">
    <property type="entry name" value="FRUCTOSE-1-PHOSPHATE PHOSPHATASE"/>
    <property type="match status" value="1"/>
</dbReference>
<keyword evidence="2" id="KW-0472">Membrane</keyword>
<dbReference type="AlphaFoldDB" id="A0A8H7HVH0"/>
<dbReference type="InterPro" id="IPR003615">
    <property type="entry name" value="HNH_nuc"/>
</dbReference>
<dbReference type="Pfam" id="PF13419">
    <property type="entry name" value="HAD_2"/>
    <property type="match status" value="1"/>
</dbReference>
<feature type="compositionally biased region" description="Low complexity" evidence="1">
    <location>
        <begin position="751"/>
        <end position="772"/>
    </location>
</feature>
<evidence type="ECO:0000313" key="4">
    <source>
        <dbReference type="EMBL" id="KAF8710415.1"/>
    </source>
</evidence>
<evidence type="ECO:0000256" key="2">
    <source>
        <dbReference type="SAM" id="Phobius"/>
    </source>
</evidence>
<keyword evidence="2" id="KW-1133">Transmembrane helix</keyword>
<dbReference type="OrthoDB" id="40579at2759"/>
<comment type="caution">
    <text evidence="4">The sequence shown here is derived from an EMBL/GenBank/DDBJ whole genome shotgun (WGS) entry which is preliminary data.</text>
</comment>
<accession>A0A8H7HVH0</accession>
<feature type="compositionally biased region" description="Polar residues" evidence="1">
    <location>
        <begin position="1135"/>
        <end position="1148"/>
    </location>
</feature>
<feature type="transmembrane region" description="Helical" evidence="2">
    <location>
        <begin position="799"/>
        <end position="819"/>
    </location>
</feature>
<dbReference type="InterPro" id="IPR023214">
    <property type="entry name" value="HAD_sf"/>
</dbReference>
<evidence type="ECO:0000313" key="5">
    <source>
        <dbReference type="Proteomes" id="UP000602905"/>
    </source>
</evidence>
<dbReference type="EMBL" id="JACYCD010000047">
    <property type="protein sequence ID" value="KAF8710415.1"/>
    <property type="molecule type" value="Genomic_DNA"/>
</dbReference>
<proteinExistence type="predicted"/>
<dbReference type="InterPro" id="IPR006439">
    <property type="entry name" value="HAD-SF_hydro_IA"/>
</dbReference>
<dbReference type="Gene3D" id="1.10.150.240">
    <property type="entry name" value="Putative phosphatase, domain 2"/>
    <property type="match status" value="1"/>
</dbReference>
<dbReference type="InterPro" id="IPR041492">
    <property type="entry name" value="HAD_2"/>
</dbReference>
<feature type="compositionally biased region" description="Low complexity" evidence="1">
    <location>
        <begin position="693"/>
        <end position="710"/>
    </location>
</feature>
<feature type="region of interest" description="Disordered" evidence="1">
    <location>
        <begin position="873"/>
        <end position="895"/>
    </location>
</feature>
<feature type="region of interest" description="Disordered" evidence="1">
    <location>
        <begin position="839"/>
        <end position="861"/>
    </location>
</feature>
<dbReference type="GO" id="GO:0050308">
    <property type="term" value="F:sugar-phosphatase activity"/>
    <property type="evidence" value="ECO:0007669"/>
    <property type="project" value="TreeGrafter"/>
</dbReference>
<organism evidence="4 5">
    <name type="scientific">Rhizoctonia solani</name>
    <dbReference type="NCBI Taxonomy" id="456999"/>
    <lineage>
        <taxon>Eukaryota</taxon>
        <taxon>Fungi</taxon>
        <taxon>Dikarya</taxon>
        <taxon>Basidiomycota</taxon>
        <taxon>Agaricomycotina</taxon>
        <taxon>Agaricomycetes</taxon>
        <taxon>Cantharellales</taxon>
        <taxon>Ceratobasidiaceae</taxon>
        <taxon>Rhizoctonia</taxon>
    </lineage>
</organism>
<dbReference type="Proteomes" id="UP000602905">
    <property type="component" value="Unassembled WGS sequence"/>
</dbReference>
<dbReference type="NCBIfam" id="TIGR01509">
    <property type="entry name" value="HAD-SF-IA-v3"/>
    <property type="match status" value="1"/>
</dbReference>
<feature type="region of interest" description="Disordered" evidence="1">
    <location>
        <begin position="651"/>
        <end position="772"/>
    </location>
</feature>
<feature type="compositionally biased region" description="Polar residues" evidence="1">
    <location>
        <begin position="1110"/>
        <end position="1123"/>
    </location>
</feature>
<dbReference type="SUPFAM" id="SSF56784">
    <property type="entry name" value="HAD-like"/>
    <property type="match status" value="1"/>
</dbReference>
<dbReference type="Pfam" id="PF13391">
    <property type="entry name" value="HNH_2"/>
    <property type="match status" value="1"/>
</dbReference>
<feature type="non-terminal residue" evidence="4">
    <location>
        <position position="1164"/>
    </location>
</feature>
<evidence type="ECO:0000256" key="1">
    <source>
        <dbReference type="SAM" id="MobiDB-lite"/>
    </source>
</evidence>
<keyword evidence="2" id="KW-0812">Transmembrane</keyword>
<feature type="compositionally biased region" description="Low complexity" evidence="1">
    <location>
        <begin position="651"/>
        <end position="669"/>
    </location>
</feature>
<dbReference type="InterPro" id="IPR051806">
    <property type="entry name" value="HAD-like_SPP"/>
</dbReference>
<feature type="domain" description="HNH nuclease" evidence="3">
    <location>
        <begin position="134"/>
        <end position="197"/>
    </location>
</feature>
<dbReference type="Gene3D" id="3.40.50.1000">
    <property type="entry name" value="HAD superfamily/HAD-like"/>
    <property type="match status" value="1"/>
</dbReference>
<dbReference type="InterPro" id="IPR023198">
    <property type="entry name" value="PGP-like_dom2"/>
</dbReference>
<sequence length="1164" mass="126764">MHLHLTNGTDIDSKTESLVKAYKAVDHEDNTRAILLALLTYAPTPEGKAYVRGEILKHEGDQLGMKSVADSILRKLLLPVIALGTKSHVSPSARTEIKQIALSRDNYRCVVSKAVELSYFYTPETVEWNPGDVWLPTYASHIIPLARNTKSSSWQALERFAGFRLEELYGDHISTVSNIVTLTYDIHVAFCRFLVWFELDKKNPKPGVYRYRKQLHTLPGPPDGTIVRLSTTDPVRHLDLPVPQIKYILLHAALAKVLRDSDMGRWVDGMLREIERLENLASDGSNADVLASGLHATGLTSNNSTPGVLGAWAQFGKDYPFLNVEEILETSHGVRSIDTLRRWLRLDDEEKLNSEVTRFESEVIRHGLVLLPGVQKILDTLKEGQTEERPGWTIVTSATRWYAPQALKSVGIPLPKHMVMAEDVERGKPNPDPYLQGAKNCKVDPKNCLVVEDAVSGLKAGRAAGAKVLGVCTSAPRSTVEQGAPDFIVQDLTKVSVKWVGEKVEVTIDESSYKDWGDHKDEDSMSGVKWISPEPNAILVSGSKMVATWSTPARPVSSPSFQLCLVETDECGGTIWPKVKKLSGGRYTINLKIPQLSSDDGFFIRMVDDKGSMYDTPEFELQGEPTDTSWDNNNKSIRYTIVSGASSSTLALNSSSQSSSSMLPDSLTSVRPDLAASGGASVEDGYQEASEPGSYGAASPGYNSSSSYSEGPGGRGKPQSHKGADKNPGKFYHPRVYHTLIRPADKGLRPGANETATTSASGNSTLASASGTTSGLIYTPSVTDNALIGSSNDNKPSTAAIVVPLAIFAVALAGLIFSLRQRSKTKKIRVQENRPALNQVVTRDSCTSNSSTSSSGSSRTDLERAMDFIAGIKVPHSPGLTPLPPSIESKRRERREIRMRQPNTSFRDETASEHMPALASSSAPKVDQCIRRNDQPLPPLPGIVQSDSEGEHPRCKISHTKNYTMAQDHSLGLSQGKVYQMPAPVITEQPIRLSIHSLGPDYRSHTSLPQVASAPPATHSPENSSTVATRLTCFMQQHAHNIPSSMSQPAMVAPPPCHPTSLTSLLAANPGFPSFPVLPDSLRAALPQAPAVSAPEIVVHPVCSEYSEPNPESQLKSEFTDQSPIRPRPAIPYSTRPQPKQPQVNVMSNPYDAIAKVLRTPRLE</sequence>
<name>A0A8H7HVH0_9AGAM</name>